<gene>
    <name evidence="8" type="ordered locus">Cpha266_0094</name>
</gene>
<dbReference type="OrthoDB" id="9811754at2"/>
<dbReference type="Gene3D" id="2.40.30.170">
    <property type="match status" value="1"/>
</dbReference>
<dbReference type="PANTHER" id="PTHR30386">
    <property type="entry name" value="MEMBRANE FUSION SUBUNIT OF EMRAB-TOLC MULTIDRUG EFFLUX PUMP"/>
    <property type="match status" value="1"/>
</dbReference>
<dbReference type="STRING" id="290317.Cpha266_0094"/>
<dbReference type="InterPro" id="IPR058625">
    <property type="entry name" value="MdtA-like_BSH"/>
</dbReference>
<evidence type="ECO:0000256" key="2">
    <source>
        <dbReference type="ARBA" id="ARBA00022692"/>
    </source>
</evidence>
<dbReference type="AlphaFoldDB" id="A1BCN7"/>
<dbReference type="HOGENOM" id="CLU_018816_15_1_10"/>
<dbReference type="Proteomes" id="UP000008701">
    <property type="component" value="Chromosome"/>
</dbReference>
<reference evidence="8 9" key="1">
    <citation type="submission" date="2006-12" db="EMBL/GenBank/DDBJ databases">
        <title>Complete sequence of Chlorobium phaeobacteroides DSM 266.</title>
        <authorList>
            <consortium name="US DOE Joint Genome Institute"/>
            <person name="Copeland A."/>
            <person name="Lucas S."/>
            <person name="Lapidus A."/>
            <person name="Barry K."/>
            <person name="Detter J.C."/>
            <person name="Glavina del Rio T."/>
            <person name="Hammon N."/>
            <person name="Israni S."/>
            <person name="Pitluck S."/>
            <person name="Goltsman E."/>
            <person name="Schmutz J."/>
            <person name="Larimer F."/>
            <person name="Land M."/>
            <person name="Hauser L."/>
            <person name="Mikhailova N."/>
            <person name="Li T."/>
            <person name="Overmann J."/>
            <person name="Bryant D.A."/>
            <person name="Richardson P."/>
        </authorList>
    </citation>
    <scope>NUCLEOTIDE SEQUENCE [LARGE SCALE GENOMIC DNA]</scope>
    <source>
        <strain evidence="8 9">DSM 266</strain>
    </source>
</reference>
<name>A1BCN7_CHLPD</name>
<dbReference type="eggNOG" id="COG1566">
    <property type="taxonomic scope" value="Bacteria"/>
</dbReference>
<feature type="transmembrane region" description="Helical" evidence="5">
    <location>
        <begin position="21"/>
        <end position="39"/>
    </location>
</feature>
<dbReference type="EMBL" id="CP000492">
    <property type="protein sequence ID" value="ABL64164.1"/>
    <property type="molecule type" value="Genomic_DNA"/>
</dbReference>
<dbReference type="InterPro" id="IPR050739">
    <property type="entry name" value="MFP"/>
</dbReference>
<evidence type="ECO:0000256" key="5">
    <source>
        <dbReference type="SAM" id="Phobius"/>
    </source>
</evidence>
<keyword evidence="2 5" id="KW-0812">Transmembrane</keyword>
<dbReference type="SUPFAM" id="SSF111369">
    <property type="entry name" value="HlyD-like secretion proteins"/>
    <property type="match status" value="1"/>
</dbReference>
<evidence type="ECO:0000256" key="1">
    <source>
        <dbReference type="ARBA" id="ARBA00004167"/>
    </source>
</evidence>
<dbReference type="GO" id="GO:0055085">
    <property type="term" value="P:transmembrane transport"/>
    <property type="evidence" value="ECO:0007669"/>
    <property type="project" value="InterPro"/>
</dbReference>
<dbReference type="GO" id="GO:0016020">
    <property type="term" value="C:membrane"/>
    <property type="evidence" value="ECO:0007669"/>
    <property type="project" value="UniProtKB-SubCell"/>
</dbReference>
<proteinExistence type="predicted"/>
<dbReference type="InterPro" id="IPR058792">
    <property type="entry name" value="Beta-barrel_RND_2"/>
</dbReference>
<sequence>MAEQEKNIGTAEKPEEKATNPLRLVITVLLVLAAVVWGGSKIRHSFLYVETDNAQIEGDVYPVISKVPGTVQSVLVRTNQEVRRGDTLVLLDPADYKVKRDMAEAALQNARASVSAAGEAATAAAATGQKLKSDLARSQNLRRQDVISPSEFDAVKAAALSSSAQSAAAESQHRGAAAQVTMRQAELRNADLQLSYTTITAPAAGHVSKKNVQPGQYVAPGQQLIALVGSSELWVVANFKETQLENIRTGQPVTIRVDAYPGKEFEGRVESISSGTGARFALLPPDNASGNFVKVAQRVPVKILFTGKPDKDHKLAAGMNVVVEIKVK</sequence>
<dbReference type="PANTHER" id="PTHR30386:SF26">
    <property type="entry name" value="TRANSPORT PROTEIN COMB"/>
    <property type="match status" value="1"/>
</dbReference>
<evidence type="ECO:0000256" key="4">
    <source>
        <dbReference type="ARBA" id="ARBA00023136"/>
    </source>
</evidence>
<feature type="domain" description="CusB-like beta-barrel" evidence="7">
    <location>
        <begin position="233"/>
        <end position="274"/>
    </location>
</feature>
<feature type="domain" description="Multidrug resistance protein MdtA-like barrel-sandwich hybrid" evidence="6">
    <location>
        <begin position="63"/>
        <end position="228"/>
    </location>
</feature>
<keyword evidence="3 5" id="KW-1133">Transmembrane helix</keyword>
<dbReference type="RefSeq" id="WP_011744004.1">
    <property type="nucleotide sequence ID" value="NC_008639.1"/>
</dbReference>
<organism evidence="8 9">
    <name type="scientific">Chlorobium phaeobacteroides (strain DSM 266 / SMG 266 / 2430)</name>
    <dbReference type="NCBI Taxonomy" id="290317"/>
    <lineage>
        <taxon>Bacteria</taxon>
        <taxon>Pseudomonadati</taxon>
        <taxon>Chlorobiota</taxon>
        <taxon>Chlorobiia</taxon>
        <taxon>Chlorobiales</taxon>
        <taxon>Chlorobiaceae</taxon>
        <taxon>Chlorobium/Pelodictyon group</taxon>
        <taxon>Chlorobium</taxon>
    </lineage>
</organism>
<dbReference type="Pfam" id="PF25954">
    <property type="entry name" value="Beta-barrel_RND_2"/>
    <property type="match status" value="1"/>
</dbReference>
<evidence type="ECO:0000259" key="7">
    <source>
        <dbReference type="Pfam" id="PF25954"/>
    </source>
</evidence>
<dbReference type="Gene3D" id="2.40.50.100">
    <property type="match status" value="1"/>
</dbReference>
<evidence type="ECO:0000256" key="3">
    <source>
        <dbReference type="ARBA" id="ARBA00022989"/>
    </source>
</evidence>
<keyword evidence="4 5" id="KW-0472">Membrane</keyword>
<comment type="subcellular location">
    <subcellularLocation>
        <location evidence="1">Membrane</location>
        <topology evidence="1">Single-pass membrane protein</topology>
    </subcellularLocation>
</comment>
<evidence type="ECO:0000313" key="8">
    <source>
        <dbReference type="EMBL" id="ABL64164.1"/>
    </source>
</evidence>
<dbReference type="KEGG" id="cph:Cpha266_0094"/>
<dbReference type="Pfam" id="PF25917">
    <property type="entry name" value="BSH_RND"/>
    <property type="match status" value="1"/>
</dbReference>
<keyword evidence="9" id="KW-1185">Reference proteome</keyword>
<protein>
    <submittedName>
        <fullName evidence="8">Secretion protein HlyD family protein</fullName>
    </submittedName>
</protein>
<evidence type="ECO:0000259" key="6">
    <source>
        <dbReference type="Pfam" id="PF25917"/>
    </source>
</evidence>
<accession>A1BCN7</accession>
<evidence type="ECO:0000313" key="9">
    <source>
        <dbReference type="Proteomes" id="UP000008701"/>
    </source>
</evidence>